<feature type="transmembrane region" description="Helical" evidence="1">
    <location>
        <begin position="6"/>
        <end position="31"/>
    </location>
</feature>
<keyword evidence="1" id="KW-0812">Transmembrane</keyword>
<proteinExistence type="predicted"/>
<accession>A0A1D8GFN2</accession>
<name>A0A1D8GFN2_9FIRM</name>
<evidence type="ECO:0000313" key="2">
    <source>
        <dbReference type="EMBL" id="AOT69722.1"/>
    </source>
</evidence>
<sequence length="195" mass="21268">MKGEKAAVGIIVIATVIVLGGAVGIFGGYYLSNRASAESIRTVAEDASIQADSASQEDAVENAVTPDMEEAIAEEPFSIPEIHNVEVFMETWGTLIEKSCRGSISPKEASKMVYQLASEGYRRNIPEGYGPLRIKGISDQGLGSFEAIQFSKPILDGEELALIDITEMYSNGNNSYRLKLVKENNKWYFAAQFSQ</sequence>
<evidence type="ECO:0000256" key="1">
    <source>
        <dbReference type="SAM" id="Phobius"/>
    </source>
</evidence>
<dbReference type="AlphaFoldDB" id="A0A1D8GFN2"/>
<dbReference type="Proteomes" id="UP000095743">
    <property type="component" value="Chromosome"/>
</dbReference>
<dbReference type="OrthoDB" id="1956226at2"/>
<dbReference type="RefSeq" id="WP_069975727.1">
    <property type="nucleotide sequence ID" value="NZ_CP017269.1"/>
</dbReference>
<dbReference type="STRING" id="1424294.Gferi_09085"/>
<protein>
    <submittedName>
        <fullName evidence="2">Uncharacterized protein</fullName>
    </submittedName>
</protein>
<dbReference type="EMBL" id="CP017269">
    <property type="protein sequence ID" value="AOT69722.1"/>
    <property type="molecule type" value="Genomic_DNA"/>
</dbReference>
<dbReference type="KEGG" id="gfe:Gferi_09085"/>
<keyword evidence="3" id="KW-1185">Reference proteome</keyword>
<keyword evidence="1" id="KW-1133">Transmembrane helix</keyword>
<organism evidence="2 3">
    <name type="scientific">Geosporobacter ferrireducens</name>
    <dbReference type="NCBI Taxonomy" id="1424294"/>
    <lineage>
        <taxon>Bacteria</taxon>
        <taxon>Bacillati</taxon>
        <taxon>Bacillota</taxon>
        <taxon>Clostridia</taxon>
        <taxon>Peptostreptococcales</taxon>
        <taxon>Thermotaleaceae</taxon>
        <taxon>Geosporobacter</taxon>
    </lineage>
</organism>
<gene>
    <name evidence="2" type="ORF">Gferi_09085</name>
</gene>
<evidence type="ECO:0000313" key="3">
    <source>
        <dbReference type="Proteomes" id="UP000095743"/>
    </source>
</evidence>
<reference evidence="2 3" key="1">
    <citation type="submission" date="2016-09" db="EMBL/GenBank/DDBJ databases">
        <title>Genomic analysis reveals versatility of anaerobic energy metabolism of Geosporobacter ferrireducens IRF9 of phylum Firmicutes.</title>
        <authorList>
            <person name="Kim S.-J."/>
        </authorList>
    </citation>
    <scope>NUCLEOTIDE SEQUENCE [LARGE SCALE GENOMIC DNA]</scope>
    <source>
        <strain evidence="2 3">IRF9</strain>
    </source>
</reference>
<keyword evidence="1" id="KW-0472">Membrane</keyword>